<dbReference type="AlphaFoldDB" id="A0A8X7CU94"/>
<proteinExistence type="predicted"/>
<protein>
    <submittedName>
        <fullName evidence="1">Uncharacterized protein</fullName>
    </submittedName>
</protein>
<feature type="non-terminal residue" evidence="1">
    <location>
        <position position="1"/>
    </location>
</feature>
<accession>A0A8X7CU94</accession>
<comment type="caution">
    <text evidence="1">The sequence shown here is derived from an EMBL/GenBank/DDBJ whole genome shotgun (WGS) entry which is preliminary data.</text>
</comment>
<sequence>RLETARNFIYDEGWDIRARFDLACNYSFEDDMQMLWRNMTTIYWNSTLIPFPRDLYSMMLWLDTLNRYIPQNWEEILPDERIGFFRRNYVGIRSYFSKIQGTEIRKQCIRFALEGGEVHQYDLYSCISLLNSDELNSIRTRLKTPEFIYLFECFVQWPFQIIFLDVVNFFQNNISEDIFHDVVTFILTREMESGFQENMYKEIFKIFWNLFSPKYESCIKEEVELYNLATYVLESSKDYDVVKYEHLLNSYFFQFDSRMNKFGYIYLCYF</sequence>
<dbReference type="EMBL" id="BMAV01022701">
    <property type="protein sequence ID" value="GFY77902.1"/>
    <property type="molecule type" value="Genomic_DNA"/>
</dbReference>
<gene>
    <name evidence="1" type="primary">NCL1_45747</name>
    <name evidence="1" type="ORF">TNIN_375931</name>
</gene>
<keyword evidence="2" id="KW-1185">Reference proteome</keyword>
<evidence type="ECO:0000313" key="2">
    <source>
        <dbReference type="Proteomes" id="UP000886998"/>
    </source>
</evidence>
<evidence type="ECO:0000313" key="1">
    <source>
        <dbReference type="EMBL" id="GFY77902.1"/>
    </source>
</evidence>
<reference evidence="1" key="1">
    <citation type="submission" date="2020-08" db="EMBL/GenBank/DDBJ databases">
        <title>Multicomponent nature underlies the extraordinary mechanical properties of spider dragline silk.</title>
        <authorList>
            <person name="Kono N."/>
            <person name="Nakamura H."/>
            <person name="Mori M."/>
            <person name="Yoshida Y."/>
            <person name="Ohtoshi R."/>
            <person name="Malay A.D."/>
            <person name="Moran D.A.P."/>
            <person name="Tomita M."/>
            <person name="Numata K."/>
            <person name="Arakawa K."/>
        </authorList>
    </citation>
    <scope>NUCLEOTIDE SEQUENCE</scope>
</reference>
<name>A0A8X7CU94_9ARAC</name>
<organism evidence="1 2">
    <name type="scientific">Trichonephila inaurata madagascariensis</name>
    <dbReference type="NCBI Taxonomy" id="2747483"/>
    <lineage>
        <taxon>Eukaryota</taxon>
        <taxon>Metazoa</taxon>
        <taxon>Ecdysozoa</taxon>
        <taxon>Arthropoda</taxon>
        <taxon>Chelicerata</taxon>
        <taxon>Arachnida</taxon>
        <taxon>Araneae</taxon>
        <taxon>Araneomorphae</taxon>
        <taxon>Entelegynae</taxon>
        <taxon>Araneoidea</taxon>
        <taxon>Nephilidae</taxon>
        <taxon>Trichonephila</taxon>
        <taxon>Trichonephila inaurata</taxon>
    </lineage>
</organism>
<dbReference type="Proteomes" id="UP000886998">
    <property type="component" value="Unassembled WGS sequence"/>
</dbReference>
<dbReference type="OrthoDB" id="6452480at2759"/>